<evidence type="ECO:0000256" key="1">
    <source>
        <dbReference type="ARBA" id="ARBA00004123"/>
    </source>
</evidence>
<feature type="compositionally biased region" description="Low complexity" evidence="14">
    <location>
        <begin position="81"/>
        <end position="92"/>
    </location>
</feature>
<evidence type="ECO:0000313" key="16">
    <source>
        <dbReference type="EMBL" id="KAF7287222.1"/>
    </source>
</evidence>
<comment type="subcellular location">
    <subcellularLocation>
        <location evidence="1">Nucleus</location>
    </subcellularLocation>
</comment>
<dbReference type="GO" id="GO:0008270">
    <property type="term" value="F:zinc ion binding"/>
    <property type="evidence" value="ECO:0007669"/>
    <property type="project" value="UniProtKB-KW"/>
</dbReference>
<dbReference type="GO" id="GO:0006338">
    <property type="term" value="P:chromatin remodeling"/>
    <property type="evidence" value="ECO:0007669"/>
    <property type="project" value="TreeGrafter"/>
</dbReference>
<keyword evidence="5" id="KW-0227">DNA damage</keyword>
<comment type="catalytic activity">
    <reaction evidence="13">
        <text>ATP + H2O = ADP + phosphate + H(+)</text>
        <dbReference type="Rhea" id="RHEA:13065"/>
        <dbReference type="ChEBI" id="CHEBI:15377"/>
        <dbReference type="ChEBI" id="CHEBI:15378"/>
        <dbReference type="ChEBI" id="CHEBI:30616"/>
        <dbReference type="ChEBI" id="CHEBI:43474"/>
        <dbReference type="ChEBI" id="CHEBI:456216"/>
        <dbReference type="EC" id="3.6.4.12"/>
    </reaction>
</comment>
<feature type="region of interest" description="Disordered" evidence="14">
    <location>
        <begin position="221"/>
        <end position="365"/>
    </location>
</feature>
<feature type="compositionally biased region" description="Polar residues" evidence="14">
    <location>
        <begin position="57"/>
        <end position="73"/>
    </location>
</feature>
<dbReference type="InterPro" id="IPR041430">
    <property type="entry name" value="ADD_ATRX"/>
</dbReference>
<dbReference type="GO" id="GO:0016787">
    <property type="term" value="F:hydrolase activity"/>
    <property type="evidence" value="ECO:0007669"/>
    <property type="project" value="UniProtKB-KW"/>
</dbReference>
<feature type="region of interest" description="Disordered" evidence="14">
    <location>
        <begin position="112"/>
        <end position="160"/>
    </location>
</feature>
<evidence type="ECO:0000256" key="13">
    <source>
        <dbReference type="ARBA" id="ARBA00047995"/>
    </source>
</evidence>
<dbReference type="AlphaFoldDB" id="A0A834IUC4"/>
<feature type="domain" description="PHD-type" evidence="15">
    <location>
        <begin position="460"/>
        <end position="598"/>
    </location>
</feature>
<evidence type="ECO:0000256" key="6">
    <source>
        <dbReference type="ARBA" id="ARBA00022771"/>
    </source>
</evidence>
<dbReference type="InterPro" id="IPR011011">
    <property type="entry name" value="Znf_FYVE_PHD"/>
</dbReference>
<dbReference type="GO" id="GO:0031490">
    <property type="term" value="F:chromatin DNA binding"/>
    <property type="evidence" value="ECO:0007669"/>
    <property type="project" value="TreeGrafter"/>
</dbReference>
<dbReference type="GO" id="GO:0005634">
    <property type="term" value="C:nucleus"/>
    <property type="evidence" value="ECO:0007669"/>
    <property type="project" value="UniProtKB-SubCell"/>
</dbReference>
<keyword evidence="4" id="KW-0547">Nucleotide-binding</keyword>
<evidence type="ECO:0000256" key="10">
    <source>
        <dbReference type="ARBA" id="ARBA00023125"/>
    </source>
</evidence>
<name>A0A834IUC4_RHYFE</name>
<feature type="compositionally biased region" description="Basic and acidic residues" evidence="14">
    <location>
        <begin position="43"/>
        <end position="54"/>
    </location>
</feature>
<feature type="region of interest" description="Disordered" evidence="14">
    <location>
        <begin position="1"/>
        <end position="96"/>
    </location>
</feature>
<dbReference type="GO" id="GO:0005721">
    <property type="term" value="C:pericentric heterochromatin"/>
    <property type="evidence" value="ECO:0007669"/>
    <property type="project" value="TreeGrafter"/>
</dbReference>
<keyword evidence="6" id="KW-0863">Zinc-finger</keyword>
<keyword evidence="17" id="KW-1185">Reference proteome</keyword>
<dbReference type="Gene3D" id="3.30.40.10">
    <property type="entry name" value="Zinc/RING finger domain, C3HC4 (zinc finger)"/>
    <property type="match status" value="1"/>
</dbReference>
<feature type="compositionally biased region" description="Polar residues" evidence="14">
    <location>
        <begin position="1"/>
        <end position="20"/>
    </location>
</feature>
<dbReference type="GO" id="GO:0031297">
    <property type="term" value="P:replication fork processing"/>
    <property type="evidence" value="ECO:0007669"/>
    <property type="project" value="TreeGrafter"/>
</dbReference>
<dbReference type="InterPro" id="IPR013083">
    <property type="entry name" value="Znf_RING/FYVE/PHD"/>
</dbReference>
<evidence type="ECO:0000256" key="14">
    <source>
        <dbReference type="SAM" id="MobiDB-lite"/>
    </source>
</evidence>
<dbReference type="InterPro" id="IPR025766">
    <property type="entry name" value="ADD"/>
</dbReference>
<evidence type="ECO:0000256" key="3">
    <source>
        <dbReference type="ARBA" id="ARBA00022723"/>
    </source>
</evidence>
<dbReference type="Pfam" id="PF17981">
    <property type="entry name" value="ADD_ATRX"/>
    <property type="match status" value="1"/>
</dbReference>
<comment type="similarity">
    <text evidence="2">Belongs to the SNF2/RAD54 helicase family.</text>
</comment>
<feature type="compositionally biased region" description="Basic and acidic residues" evidence="14">
    <location>
        <begin position="236"/>
        <end position="254"/>
    </location>
</feature>
<comment type="caution">
    <text evidence="16">The sequence shown here is derived from an EMBL/GenBank/DDBJ whole genome shotgun (WGS) entry which is preliminary data.</text>
</comment>
<feature type="region of interest" description="Disordered" evidence="14">
    <location>
        <begin position="887"/>
        <end position="938"/>
    </location>
</feature>
<feature type="compositionally biased region" description="Basic and acidic residues" evidence="14">
    <location>
        <begin position="640"/>
        <end position="651"/>
    </location>
</feature>
<keyword evidence="10" id="KW-0238">DNA-binding</keyword>
<dbReference type="PANTHER" id="PTHR46357">
    <property type="entry name" value="TRANSCRIPTIONAL REGULATOR ATRX"/>
    <property type="match status" value="1"/>
</dbReference>
<dbReference type="GO" id="GO:0010468">
    <property type="term" value="P:regulation of gene expression"/>
    <property type="evidence" value="ECO:0007669"/>
    <property type="project" value="UniProtKB-ARBA"/>
</dbReference>
<dbReference type="GO" id="GO:0003678">
    <property type="term" value="F:DNA helicase activity"/>
    <property type="evidence" value="ECO:0007669"/>
    <property type="project" value="UniProtKB-EC"/>
</dbReference>
<proteinExistence type="inferred from homology"/>
<dbReference type="EMBL" id="JAACXV010000015">
    <property type="protein sequence ID" value="KAF7287222.1"/>
    <property type="molecule type" value="Genomic_DNA"/>
</dbReference>
<keyword evidence="8" id="KW-0862">Zinc</keyword>
<protein>
    <recommendedName>
        <fullName evidence="15">PHD-type domain-containing protein</fullName>
    </recommendedName>
</protein>
<keyword evidence="11" id="KW-0234">DNA repair</keyword>
<evidence type="ECO:0000256" key="4">
    <source>
        <dbReference type="ARBA" id="ARBA00022741"/>
    </source>
</evidence>
<feature type="region of interest" description="Disordered" evidence="14">
    <location>
        <begin position="610"/>
        <end position="659"/>
    </location>
</feature>
<dbReference type="OrthoDB" id="6286493at2759"/>
<dbReference type="GO" id="GO:0005524">
    <property type="term" value="F:ATP binding"/>
    <property type="evidence" value="ECO:0007669"/>
    <property type="project" value="UniProtKB-KW"/>
</dbReference>
<dbReference type="CDD" id="cd11726">
    <property type="entry name" value="ADDz_ATRX"/>
    <property type="match status" value="1"/>
</dbReference>
<keyword evidence="7" id="KW-0378">Hydrolase</keyword>
<dbReference type="SUPFAM" id="SSF57903">
    <property type="entry name" value="FYVE/PHD zinc finger"/>
    <property type="match status" value="1"/>
</dbReference>
<sequence length="1062" mass="119272">MEQLSSQTEKISTYETSRTRLSLVDENRSISNNDDDFQMDGFYVREKSDKRNDAETVPNTNNEDYQHSEANIDTTEKHNNEVNNETNENNLNKQFEDGDDDNTSGINIHNLSKDLDQGVDNPTSQNKNIKKKVHCDSDVEKDDVEEETNNERGNNDVINANGEDNAVECYNNVIENINEHKIDNGINDSNKKTDIVQEGSSTQNSMPDSTQVLINGETCNESDEIPEEQESVINQDKSKTESNNKNINKDKQLDEIDDNDVPTVNEQISNDNESEEKKSNKLEQNTVNESTLDEQKDTEIIQDTQDDSSRLSEKNTSSKGAKGNRVVIKRVLPKREPTRRTNRNIKKNSNQSEGAKKEHSELSNLSILKEHLERREEMEDMIQNDVDMDEDFDPSLLCPDISMDVDEASVITNNDGPDDGKCSPLPYEAVFSEMVDEITGTEVEFELTPKELQLKRSMFGPNNPVHFSKIHCTACNLHLGSALAGANNRFVHPLLKVLICKNCYHFYTSGEFEKDEDGSELYCRWCGQGGQVLCCSSCEYVFCKRCIRNNFGQKKFKEIRDSDDWNCFRCDAPQLSYLRAACSEFMDYYRNEMARVRPLAESQPELMTTDYTKCCSNPEPKPEESKVAPQAKLNRRKRKDSSDDPDYKPVTEEEEVPKKMQRISFTPVAVTVPSSGFRPLLPKLAPSTPGVRQILLQPHSNIGQVQHRQVFRVGNTTFRAKSMSTPRFAVRPSMVHGQNSILKTLPQRMPAPQPATIIAPNKQQVFATVRIPNKTQTPPSTPGMKHEWFEKTVRAAARVNSNLSYTLTQLNRQQSQANNVEALAVVHNKLQEVLSSSINSLIQIRKNLRTEFIAGIKNVKFPQALPTSNTPIMVKDDDDVIIVNSSATRPTTTSSPPPLVFASGTSTAKTTESKATKPASPKAGPSSTRNNSMAPIPRGGFLKVRSFSALQNVTSECITIPDDPPAPKVEKDICPEKDETNAVVEEPVIIDDPSSENGERDEEKADTPYADFVYNVTEQPTPEVQKMMDVVIEVRRSRVVDEIMRMAGLLPCTMHTASSDQS</sequence>
<evidence type="ECO:0000256" key="5">
    <source>
        <dbReference type="ARBA" id="ARBA00022763"/>
    </source>
</evidence>
<reference evidence="16" key="1">
    <citation type="submission" date="2020-08" db="EMBL/GenBank/DDBJ databases">
        <title>Genome sequencing and assembly of the red palm weevil Rhynchophorus ferrugineus.</title>
        <authorList>
            <person name="Dias G.B."/>
            <person name="Bergman C.M."/>
            <person name="Manee M."/>
        </authorList>
    </citation>
    <scope>NUCLEOTIDE SEQUENCE</scope>
    <source>
        <strain evidence="16">AA-2017</strain>
        <tissue evidence="16">Whole larva</tissue>
    </source>
</reference>
<evidence type="ECO:0000256" key="12">
    <source>
        <dbReference type="ARBA" id="ARBA00023242"/>
    </source>
</evidence>
<gene>
    <name evidence="16" type="ORF">GWI33_002041</name>
</gene>
<evidence type="ECO:0000259" key="15">
    <source>
        <dbReference type="PROSITE" id="PS51533"/>
    </source>
</evidence>
<evidence type="ECO:0000256" key="7">
    <source>
        <dbReference type="ARBA" id="ARBA00022801"/>
    </source>
</evidence>
<evidence type="ECO:0000256" key="2">
    <source>
        <dbReference type="ARBA" id="ARBA00007025"/>
    </source>
</evidence>
<dbReference type="Proteomes" id="UP000625711">
    <property type="component" value="Unassembled WGS sequence"/>
</dbReference>
<organism evidence="16 17">
    <name type="scientific">Rhynchophorus ferrugineus</name>
    <name type="common">Red palm weevil</name>
    <name type="synonym">Curculio ferrugineus</name>
    <dbReference type="NCBI Taxonomy" id="354439"/>
    <lineage>
        <taxon>Eukaryota</taxon>
        <taxon>Metazoa</taxon>
        <taxon>Ecdysozoa</taxon>
        <taxon>Arthropoda</taxon>
        <taxon>Hexapoda</taxon>
        <taxon>Insecta</taxon>
        <taxon>Pterygota</taxon>
        <taxon>Neoptera</taxon>
        <taxon>Endopterygota</taxon>
        <taxon>Coleoptera</taxon>
        <taxon>Polyphaga</taxon>
        <taxon>Cucujiformia</taxon>
        <taxon>Curculionidae</taxon>
        <taxon>Dryophthorinae</taxon>
        <taxon>Rhynchophorus</taxon>
    </lineage>
</organism>
<evidence type="ECO:0000256" key="8">
    <source>
        <dbReference type="ARBA" id="ARBA00022833"/>
    </source>
</evidence>
<keyword evidence="3" id="KW-0479">Metal-binding</keyword>
<feature type="compositionally biased region" description="Acidic residues" evidence="14">
    <location>
        <begin position="221"/>
        <end position="230"/>
    </location>
</feature>
<keyword evidence="9" id="KW-0067">ATP-binding</keyword>
<dbReference type="InterPro" id="IPR052131">
    <property type="entry name" value="ATRX_domain-containing"/>
</dbReference>
<feature type="compositionally biased region" description="Acidic residues" evidence="14">
    <location>
        <begin position="139"/>
        <end position="148"/>
    </location>
</feature>
<evidence type="ECO:0000313" key="17">
    <source>
        <dbReference type="Proteomes" id="UP000625711"/>
    </source>
</evidence>
<accession>A0A834IUC4</accession>
<keyword evidence="12" id="KW-0539">Nucleus</keyword>
<dbReference type="PROSITE" id="PS51533">
    <property type="entry name" value="ADD"/>
    <property type="match status" value="1"/>
</dbReference>
<dbReference type="PANTHER" id="PTHR46357:SF1">
    <property type="entry name" value="TRANSCRIPTIONAL REGULATOR ATRX"/>
    <property type="match status" value="1"/>
</dbReference>
<evidence type="ECO:0000256" key="9">
    <source>
        <dbReference type="ARBA" id="ARBA00022840"/>
    </source>
</evidence>
<evidence type="ECO:0000256" key="11">
    <source>
        <dbReference type="ARBA" id="ARBA00023204"/>
    </source>
</evidence>
<dbReference type="GO" id="GO:0006281">
    <property type="term" value="P:DNA repair"/>
    <property type="evidence" value="ECO:0007669"/>
    <property type="project" value="UniProtKB-KW"/>
</dbReference>